<dbReference type="Pfam" id="PF07727">
    <property type="entry name" value="RVT_2"/>
    <property type="match status" value="1"/>
</dbReference>
<dbReference type="PANTHER" id="PTHR11439:SF454">
    <property type="match status" value="1"/>
</dbReference>
<dbReference type="Gene3D" id="3.30.420.10">
    <property type="entry name" value="Ribonuclease H-like superfamily/Ribonuclease H"/>
    <property type="match status" value="1"/>
</dbReference>
<dbReference type="InterPro" id="IPR043502">
    <property type="entry name" value="DNA/RNA_pol_sf"/>
</dbReference>
<dbReference type="GO" id="GO:0003676">
    <property type="term" value="F:nucleic acid binding"/>
    <property type="evidence" value="ECO:0007669"/>
    <property type="project" value="InterPro"/>
</dbReference>
<sequence length="559" mass="62767">MEEGGVVNEAYLDGVNEYFQLDDERSVMFVGVEGSDAEVFAVYIPKGYRDALDCPDSPQWVTAINKILTQLEDNKFAHFVKRTPGMNVIPSRYVFAYKDPVEKGGEGTYKVRLVLDGSKQEYGVDYMDSWAPSLPSAGWRLFLHICAVEDLELASVDVKNAYIQVPMSTGGSYKIHIRAPQGMEVPQGLVLELDRALEGSKQAGHLWYKYLRGVLEEFGFAPLNTAETIYVRGNLAEGTFQMLAIHVDDIQIASQSKALEEQFVKEIQTKFQIKRGSDGKFVGLDLSRDREARTIKVTCETKIAQLLERHGLENAHKKFTPCAPGVQMSRDSTSEKADIDEYQKLVGGLQFIREFRADTAFAVGRLSRYLSCPNKDHQEAAEYLAGYLRRTADMGMVFGGRGGNPYEIRIVTDSDHGMCPDTARSTSGVSVYIGHSLIIHKSKLQHLVTLSSAEAELVALILAVCEAKWVRGMLTALTRRRPHMTAYTDSMAVVQMANQQQHLQRTRHLNIKRHFLKDEVAEGRLSVRHVRGKENTADIFTKPLARVHFERLREALGIR</sequence>
<reference evidence="2" key="1">
    <citation type="submission" date="2021-01" db="EMBL/GenBank/DDBJ databases">
        <authorList>
            <person name="Corre E."/>
            <person name="Pelletier E."/>
            <person name="Niang G."/>
            <person name="Scheremetjew M."/>
            <person name="Finn R."/>
            <person name="Kale V."/>
            <person name="Holt S."/>
            <person name="Cochrane G."/>
            <person name="Meng A."/>
            <person name="Brown T."/>
            <person name="Cohen L."/>
        </authorList>
    </citation>
    <scope>NUCLEOTIDE SEQUENCE</scope>
    <source>
        <strain evidence="2">CCMP3107</strain>
    </source>
</reference>
<evidence type="ECO:0000313" key="3">
    <source>
        <dbReference type="EMBL" id="CAE0643490.1"/>
    </source>
</evidence>
<evidence type="ECO:0000259" key="1">
    <source>
        <dbReference type="Pfam" id="PF07727"/>
    </source>
</evidence>
<organism evidence="2">
    <name type="scientific">Heterosigma akashiwo</name>
    <name type="common">Chromophytic alga</name>
    <name type="synonym">Heterosigma carterae</name>
    <dbReference type="NCBI Taxonomy" id="2829"/>
    <lineage>
        <taxon>Eukaryota</taxon>
        <taxon>Sar</taxon>
        <taxon>Stramenopiles</taxon>
        <taxon>Ochrophyta</taxon>
        <taxon>Raphidophyceae</taxon>
        <taxon>Chattonellales</taxon>
        <taxon>Chattonellaceae</taxon>
        <taxon>Heterosigma</taxon>
    </lineage>
</organism>
<dbReference type="CDD" id="cd09272">
    <property type="entry name" value="RNase_HI_RT_Ty1"/>
    <property type="match status" value="1"/>
</dbReference>
<gene>
    <name evidence="2" type="ORF">HAKA00212_LOCUS22133</name>
    <name evidence="3" type="ORF">HAKA00212_LOCUS22134</name>
</gene>
<dbReference type="EMBL" id="HBIU01049863">
    <property type="protein sequence ID" value="CAE0643490.1"/>
    <property type="molecule type" value="Transcribed_RNA"/>
</dbReference>
<evidence type="ECO:0000313" key="2">
    <source>
        <dbReference type="EMBL" id="CAE0643489.1"/>
    </source>
</evidence>
<accession>A0A6V1TGB8</accession>
<protein>
    <recommendedName>
        <fullName evidence="1">Reverse transcriptase Ty1/copia-type domain-containing protein</fullName>
    </recommendedName>
</protein>
<proteinExistence type="predicted"/>
<dbReference type="InterPro" id="IPR013103">
    <property type="entry name" value="RVT_2"/>
</dbReference>
<feature type="domain" description="Reverse transcriptase Ty1/copia-type" evidence="1">
    <location>
        <begin position="78"/>
        <end position="322"/>
    </location>
</feature>
<dbReference type="EMBL" id="HBIU01049862">
    <property type="protein sequence ID" value="CAE0643489.1"/>
    <property type="molecule type" value="Transcribed_RNA"/>
</dbReference>
<dbReference type="AlphaFoldDB" id="A0A6V1TGB8"/>
<dbReference type="InterPro" id="IPR036397">
    <property type="entry name" value="RNaseH_sf"/>
</dbReference>
<name>A0A6V1TGB8_HETAK</name>
<dbReference type="SUPFAM" id="SSF56672">
    <property type="entry name" value="DNA/RNA polymerases"/>
    <property type="match status" value="1"/>
</dbReference>
<dbReference type="PANTHER" id="PTHR11439">
    <property type="entry name" value="GAG-POL-RELATED RETROTRANSPOSON"/>
    <property type="match status" value="1"/>
</dbReference>